<evidence type="ECO:0000313" key="5">
    <source>
        <dbReference type="EMBL" id="MFC6787945.1"/>
    </source>
</evidence>
<keyword evidence="1" id="KW-0472">Membrane</keyword>
<evidence type="ECO:0000256" key="1">
    <source>
        <dbReference type="SAM" id="Phobius"/>
    </source>
</evidence>
<dbReference type="AlphaFoldDB" id="A0ABD5TEN5"/>
<name>A0ABD5TEN5_9EURY</name>
<keyword evidence="1" id="KW-0812">Transmembrane</keyword>
<dbReference type="Proteomes" id="UP001596443">
    <property type="component" value="Unassembled WGS sequence"/>
</dbReference>
<proteinExistence type="predicted"/>
<evidence type="ECO:0000313" key="3">
    <source>
        <dbReference type="EMBL" id="MFC6785194.1"/>
    </source>
</evidence>
<gene>
    <name evidence="2" type="ORF">ACFQFD_03610</name>
    <name evidence="3" type="ORF">ACFQFD_04145</name>
    <name evidence="4" type="ORF">ACFQFD_18445</name>
    <name evidence="5" type="ORF">ACFQFD_18645</name>
</gene>
<reference evidence="4" key="3">
    <citation type="submission" date="2024-09" db="EMBL/GenBank/DDBJ databases">
        <authorList>
            <person name="Sun Q."/>
        </authorList>
    </citation>
    <scope>NUCLEOTIDE SEQUENCE</scope>
    <source>
        <strain evidence="4">NBRC 112888</strain>
    </source>
</reference>
<accession>A0ABD5TEN5</accession>
<feature type="transmembrane region" description="Helical" evidence="1">
    <location>
        <begin position="19"/>
        <end position="37"/>
    </location>
</feature>
<keyword evidence="1" id="KW-1133">Transmembrane helix</keyword>
<evidence type="ECO:0000313" key="2">
    <source>
        <dbReference type="EMBL" id="MFC6785099.1"/>
    </source>
</evidence>
<sequence length="65" mass="6828">MSEEPTAGDAVDGLLGNRWVQTIAAVVATAAAVLGALQPTNTAAFIPMIAVPLMWRLGMSYGRRQ</sequence>
<dbReference type="EMBL" id="JBHSWX010000012">
    <property type="protein sequence ID" value="MFC6787945.1"/>
    <property type="molecule type" value="Genomic_DNA"/>
</dbReference>
<reference evidence="4" key="1">
    <citation type="journal article" date="2014" name="Int. J. Syst. Evol. Microbiol.">
        <title>Complete genome sequence of Corynebacterium casei LMG S-19264T (=DSM 44701T), isolated from a smear-ripened cheese.</title>
        <authorList>
            <consortium name="US DOE Joint Genome Institute (JGI-PGF)"/>
            <person name="Walter F."/>
            <person name="Albersmeier A."/>
            <person name="Kalinowski J."/>
            <person name="Ruckert C."/>
        </authorList>
    </citation>
    <scope>NUCLEOTIDE SEQUENCE [LARGE SCALE GENOMIC DNA]</scope>
    <source>
        <strain evidence="4">NBRC 112888</strain>
    </source>
</reference>
<keyword evidence="6" id="KW-1185">Reference proteome</keyword>
<dbReference type="EMBL" id="JBHSWX010000012">
    <property type="protein sequence ID" value="MFC6785194.1"/>
    <property type="molecule type" value="Genomic_DNA"/>
</dbReference>
<dbReference type="EMBL" id="JBHSWX010000011">
    <property type="protein sequence ID" value="MFC6785099.1"/>
    <property type="molecule type" value="Genomic_DNA"/>
</dbReference>
<dbReference type="RefSeq" id="WP_390214559.1">
    <property type="nucleotide sequence ID" value="NZ_JBHSWX010000011.1"/>
</dbReference>
<protein>
    <submittedName>
        <fullName evidence="4">Uncharacterized protein</fullName>
    </submittedName>
</protein>
<evidence type="ECO:0000313" key="6">
    <source>
        <dbReference type="Proteomes" id="UP001596443"/>
    </source>
</evidence>
<dbReference type="EMBL" id="JBHSWX010000012">
    <property type="protein sequence ID" value="MFC6787905.1"/>
    <property type="molecule type" value="Genomic_DNA"/>
</dbReference>
<evidence type="ECO:0000313" key="4">
    <source>
        <dbReference type="EMBL" id="MFC6787905.1"/>
    </source>
</evidence>
<comment type="caution">
    <text evidence="4">The sequence shown here is derived from an EMBL/GenBank/DDBJ whole genome shotgun (WGS) entry which is preliminary data.</text>
</comment>
<reference evidence="6" key="2">
    <citation type="journal article" date="2019" name="Int. J. Syst. Evol. Microbiol.">
        <title>The Global Catalogue of Microorganisms (GCM) 10K type strain sequencing project: providing services to taxonomists for standard genome sequencing and annotation.</title>
        <authorList>
            <consortium name="The Broad Institute Genomics Platform"/>
            <consortium name="The Broad Institute Genome Sequencing Center for Infectious Disease"/>
            <person name="Wu L."/>
            <person name="Ma J."/>
        </authorList>
    </citation>
    <scope>NUCLEOTIDE SEQUENCE [LARGE SCALE GENOMIC DNA]</scope>
    <source>
        <strain evidence="6">SYNS20</strain>
    </source>
</reference>
<organism evidence="4 6">
    <name type="scientific">Halobaculum halobium</name>
    <dbReference type="NCBI Taxonomy" id="3032281"/>
    <lineage>
        <taxon>Archaea</taxon>
        <taxon>Methanobacteriati</taxon>
        <taxon>Methanobacteriota</taxon>
        <taxon>Stenosarchaea group</taxon>
        <taxon>Halobacteria</taxon>
        <taxon>Halobacteriales</taxon>
        <taxon>Haloferacaceae</taxon>
        <taxon>Halobaculum</taxon>
    </lineage>
</organism>